<dbReference type="GO" id="GO:0004820">
    <property type="term" value="F:glycine-tRNA ligase activity"/>
    <property type="evidence" value="ECO:0007669"/>
    <property type="project" value="UniProtKB-UniRule"/>
</dbReference>
<evidence type="ECO:0000313" key="14">
    <source>
        <dbReference type="Proteomes" id="UP001197378"/>
    </source>
</evidence>
<evidence type="ECO:0000256" key="3">
    <source>
        <dbReference type="ARBA" id="ARBA00011209"/>
    </source>
</evidence>
<keyword evidence="6 11" id="KW-0547">Nucleotide-binding</keyword>
<keyword evidence="7 11" id="KW-0067">ATP-binding</keyword>
<evidence type="ECO:0000256" key="5">
    <source>
        <dbReference type="ARBA" id="ARBA00022598"/>
    </source>
</evidence>
<dbReference type="SMART" id="SM00836">
    <property type="entry name" value="DALR_1"/>
    <property type="match status" value="1"/>
</dbReference>
<dbReference type="RefSeq" id="WP_215872277.1">
    <property type="nucleotide sequence ID" value="NZ_JAAXYO010000126.1"/>
</dbReference>
<evidence type="ECO:0000256" key="4">
    <source>
        <dbReference type="ARBA" id="ARBA00022490"/>
    </source>
</evidence>
<dbReference type="Pfam" id="PF05746">
    <property type="entry name" value="DALR_1"/>
    <property type="match status" value="1"/>
</dbReference>
<keyword evidence="9 11" id="KW-0030">Aminoacyl-tRNA synthetase</keyword>
<dbReference type="EC" id="6.1.1.14" evidence="11"/>
<comment type="subcellular location">
    <subcellularLocation>
        <location evidence="1 11">Cytoplasm</location>
    </subcellularLocation>
</comment>
<dbReference type="SUPFAM" id="SSF109604">
    <property type="entry name" value="HD-domain/PDEase-like"/>
    <property type="match status" value="1"/>
</dbReference>
<comment type="similarity">
    <text evidence="2 11">Belongs to the class-II aminoacyl-tRNA synthetase family.</text>
</comment>
<dbReference type="GO" id="GO:0006426">
    <property type="term" value="P:glycyl-tRNA aminoacylation"/>
    <property type="evidence" value="ECO:0007669"/>
    <property type="project" value="UniProtKB-UniRule"/>
</dbReference>
<dbReference type="PANTHER" id="PTHR30075">
    <property type="entry name" value="GLYCYL-TRNA SYNTHETASE"/>
    <property type="match status" value="1"/>
</dbReference>
<dbReference type="EMBL" id="JAAXYO010000126">
    <property type="protein sequence ID" value="MBU2788251.1"/>
    <property type="molecule type" value="Genomic_DNA"/>
</dbReference>
<dbReference type="NCBIfam" id="TIGR00211">
    <property type="entry name" value="glyS"/>
    <property type="match status" value="1"/>
</dbReference>
<dbReference type="AlphaFoldDB" id="A0AAE2YQ78"/>
<keyword evidence="4 11" id="KW-0963">Cytoplasm</keyword>
<evidence type="ECO:0000256" key="11">
    <source>
        <dbReference type="HAMAP-Rule" id="MF_00255"/>
    </source>
</evidence>
<name>A0AAE2YQ78_9PROT</name>
<evidence type="ECO:0000256" key="8">
    <source>
        <dbReference type="ARBA" id="ARBA00022917"/>
    </source>
</evidence>
<protein>
    <recommendedName>
        <fullName evidence="11">Glycine--tRNA ligase beta subunit</fullName>
        <ecNumber evidence="11">6.1.1.14</ecNumber>
    </recommendedName>
    <alternativeName>
        <fullName evidence="11">Glycyl-tRNA synthetase beta subunit</fullName>
        <shortName evidence="11">GlyRS</shortName>
    </alternativeName>
</protein>
<proteinExistence type="inferred from homology"/>
<dbReference type="PANTHER" id="PTHR30075:SF2">
    <property type="entry name" value="GLYCINE--TRNA LIGASE, CHLOROPLASTIC_MITOCHONDRIAL 2"/>
    <property type="match status" value="1"/>
</dbReference>
<keyword evidence="5 11" id="KW-0436">Ligase</keyword>
<dbReference type="PROSITE" id="PS50861">
    <property type="entry name" value="AA_TRNA_LIGASE_II_GLYAB"/>
    <property type="match status" value="1"/>
</dbReference>
<dbReference type="Pfam" id="PF02092">
    <property type="entry name" value="tRNA_synt_2f"/>
    <property type="match status" value="1"/>
</dbReference>
<dbReference type="InterPro" id="IPR006194">
    <property type="entry name" value="Gly-tRNA-synth_heterodimer"/>
</dbReference>
<evidence type="ECO:0000256" key="7">
    <source>
        <dbReference type="ARBA" id="ARBA00022840"/>
    </source>
</evidence>
<dbReference type="GO" id="GO:0005524">
    <property type="term" value="F:ATP binding"/>
    <property type="evidence" value="ECO:0007669"/>
    <property type="project" value="UniProtKB-UniRule"/>
</dbReference>
<evidence type="ECO:0000256" key="6">
    <source>
        <dbReference type="ARBA" id="ARBA00022741"/>
    </source>
</evidence>
<dbReference type="HAMAP" id="MF_00255">
    <property type="entry name" value="Gly_tRNA_synth_beta"/>
    <property type="match status" value="1"/>
</dbReference>
<reference evidence="13" key="1">
    <citation type="journal article" date="2021" name="ISME J.">
        <title>Genomic evolution of the class Acidithiobacillia: deep-branching Proteobacteria living in extreme acidic conditions.</title>
        <authorList>
            <person name="Moya-Beltran A."/>
            <person name="Beard S."/>
            <person name="Rojas-Villalobos C."/>
            <person name="Issotta F."/>
            <person name="Gallardo Y."/>
            <person name="Ulloa R."/>
            <person name="Giaveno A."/>
            <person name="Degli Esposti M."/>
            <person name="Johnson D.B."/>
            <person name="Quatrini R."/>
        </authorList>
    </citation>
    <scope>NUCLEOTIDE SEQUENCE</scope>
    <source>
        <strain evidence="13">VAN18-1</strain>
    </source>
</reference>
<sequence length="692" mass="76719">MKPHPLLLEIGCEELPAAEQQQLQQSAVEIMARLLDESGIEYGEILPYVSPRRIALLIHELASATRAEEELRRGPALERAFVNGKATPAAEGFARSCGVAVSDLQRLETEKGVVLAWRIQHPSRPVTALLPDLATRWVESLPLRKRMRWGKREESFSRPIRWLLLRFADQCLSWQAFGLQSEAHSFGHRVHHSGPVPVVQPQTYAQALLQAQVRAHWQERRAYIARELQRLAHELDCTPVLGDALLDEVTGLCEWPVALAGGFAEEYLRIPEEVLITVMIQHQRYVPLRDRQGKLAARYLFIANLESRDAQVVIHGNNRVLRARLADAAFFWDQDRKSSLVAWISDLDQVSFQDGLGSIGDKVRRLQNLAPRVAAMLSADPEDCRRAAQLCKSDLLSGMVGEFPELQGIMGAYYAGHDGESAAVAQAIGEQYRPVGRDDAIPASPAGQALALADRIDTLYGFFALGKIPTGDRDPFALRRAALGILRIALEGEHSFSLAALTQMGRGAYAATLLLGAEPSAKLGEFFQDRLRVIFREEGFAADQIAAILAVAGDDPLDAQHRLESLSTFLASDPRADDLAALIKRVSNLLRKEGSQETPDLRPDLLLEAAEKALWNAWTAIAKTVEDDLKDRNYHHALVTLASLRDPVDRFFAEVMVLCEDRALRGQRLALLQALQGAFLQIADFSQLQGRG</sequence>
<dbReference type="GO" id="GO:0004814">
    <property type="term" value="F:arginine-tRNA ligase activity"/>
    <property type="evidence" value="ECO:0007669"/>
    <property type="project" value="InterPro"/>
</dbReference>
<keyword evidence="14" id="KW-1185">Reference proteome</keyword>
<dbReference type="InterPro" id="IPR008909">
    <property type="entry name" value="DALR_anticod-bd"/>
</dbReference>
<evidence type="ECO:0000256" key="10">
    <source>
        <dbReference type="ARBA" id="ARBA00047937"/>
    </source>
</evidence>
<dbReference type="InterPro" id="IPR015944">
    <property type="entry name" value="Gly-tRNA-synth_bsu"/>
</dbReference>
<dbReference type="Proteomes" id="UP001197378">
    <property type="component" value="Unassembled WGS sequence"/>
</dbReference>
<evidence type="ECO:0000313" key="13">
    <source>
        <dbReference type="EMBL" id="MBU2788251.1"/>
    </source>
</evidence>
<accession>A0AAE2YQ78</accession>
<organism evidence="13 14">
    <name type="scientific">Igneacidithiobacillus copahuensis</name>
    <dbReference type="NCBI Taxonomy" id="2724909"/>
    <lineage>
        <taxon>Bacteria</taxon>
        <taxon>Pseudomonadati</taxon>
        <taxon>Pseudomonadota</taxon>
        <taxon>Acidithiobacillia</taxon>
        <taxon>Acidithiobacillales</taxon>
        <taxon>Acidithiobacillaceae</taxon>
        <taxon>Igneacidithiobacillus</taxon>
    </lineage>
</organism>
<comment type="subunit">
    <text evidence="3 11">Tetramer of two alpha and two beta subunits.</text>
</comment>
<keyword evidence="8 11" id="KW-0648">Protein biosynthesis</keyword>
<evidence type="ECO:0000259" key="12">
    <source>
        <dbReference type="SMART" id="SM00836"/>
    </source>
</evidence>
<dbReference type="PRINTS" id="PR01045">
    <property type="entry name" value="TRNASYNTHGB"/>
</dbReference>
<evidence type="ECO:0000256" key="1">
    <source>
        <dbReference type="ARBA" id="ARBA00004496"/>
    </source>
</evidence>
<evidence type="ECO:0000256" key="9">
    <source>
        <dbReference type="ARBA" id="ARBA00023146"/>
    </source>
</evidence>
<dbReference type="GO" id="GO:0005829">
    <property type="term" value="C:cytosol"/>
    <property type="evidence" value="ECO:0007669"/>
    <property type="project" value="TreeGrafter"/>
</dbReference>
<feature type="domain" description="DALR anticodon binding" evidence="12">
    <location>
        <begin position="583"/>
        <end position="688"/>
    </location>
</feature>
<dbReference type="GO" id="GO:0006420">
    <property type="term" value="P:arginyl-tRNA aminoacylation"/>
    <property type="evidence" value="ECO:0007669"/>
    <property type="project" value="InterPro"/>
</dbReference>
<comment type="catalytic activity">
    <reaction evidence="10 11">
        <text>tRNA(Gly) + glycine + ATP = glycyl-tRNA(Gly) + AMP + diphosphate</text>
        <dbReference type="Rhea" id="RHEA:16013"/>
        <dbReference type="Rhea" id="RHEA-COMP:9664"/>
        <dbReference type="Rhea" id="RHEA-COMP:9683"/>
        <dbReference type="ChEBI" id="CHEBI:30616"/>
        <dbReference type="ChEBI" id="CHEBI:33019"/>
        <dbReference type="ChEBI" id="CHEBI:57305"/>
        <dbReference type="ChEBI" id="CHEBI:78442"/>
        <dbReference type="ChEBI" id="CHEBI:78522"/>
        <dbReference type="ChEBI" id="CHEBI:456215"/>
        <dbReference type="EC" id="6.1.1.14"/>
    </reaction>
</comment>
<evidence type="ECO:0000256" key="2">
    <source>
        <dbReference type="ARBA" id="ARBA00008226"/>
    </source>
</evidence>
<gene>
    <name evidence="11" type="primary">glyS</name>
    <name evidence="13" type="ORF">HFQ13_08550</name>
</gene>
<comment type="caution">
    <text evidence="13">The sequence shown here is derived from an EMBL/GenBank/DDBJ whole genome shotgun (WGS) entry which is preliminary data.</text>
</comment>